<dbReference type="Proteomes" id="UP001318860">
    <property type="component" value="Unassembled WGS sequence"/>
</dbReference>
<name>A0ABR0WGW4_REHGL</name>
<protein>
    <recommendedName>
        <fullName evidence="5">F-box protein</fullName>
    </recommendedName>
</protein>
<dbReference type="InterPro" id="IPR017451">
    <property type="entry name" value="F-box-assoc_interact_dom"/>
</dbReference>
<dbReference type="SUPFAM" id="SSF81383">
    <property type="entry name" value="F-box domain"/>
    <property type="match status" value="1"/>
</dbReference>
<keyword evidence="4" id="KW-1185">Reference proteome</keyword>
<dbReference type="PANTHER" id="PTHR31672:SF13">
    <property type="entry name" value="F-BOX PROTEIN CPR30-LIKE"/>
    <property type="match status" value="1"/>
</dbReference>
<dbReference type="InterPro" id="IPR006527">
    <property type="entry name" value="F-box-assoc_dom_typ1"/>
</dbReference>
<dbReference type="InterPro" id="IPR001810">
    <property type="entry name" value="F-box_dom"/>
</dbReference>
<gene>
    <name evidence="3" type="ORF">DH2020_019715</name>
</gene>
<evidence type="ECO:0000259" key="2">
    <source>
        <dbReference type="Pfam" id="PF07734"/>
    </source>
</evidence>
<evidence type="ECO:0008006" key="5">
    <source>
        <dbReference type="Google" id="ProtNLM"/>
    </source>
</evidence>
<comment type="caution">
    <text evidence="3">The sequence shown here is derived from an EMBL/GenBank/DDBJ whole genome shotgun (WGS) entry which is preliminary data.</text>
</comment>
<accession>A0ABR0WGW4</accession>
<evidence type="ECO:0000259" key="1">
    <source>
        <dbReference type="Pfam" id="PF00646"/>
    </source>
</evidence>
<proteinExistence type="predicted"/>
<dbReference type="EMBL" id="JABTTQ020000011">
    <property type="protein sequence ID" value="KAK6145846.1"/>
    <property type="molecule type" value="Genomic_DNA"/>
</dbReference>
<feature type="domain" description="F-box" evidence="1">
    <location>
        <begin position="3"/>
        <end position="29"/>
    </location>
</feature>
<dbReference type="NCBIfam" id="TIGR01640">
    <property type="entry name" value="F_box_assoc_1"/>
    <property type="match status" value="1"/>
</dbReference>
<dbReference type="Pfam" id="PF07734">
    <property type="entry name" value="FBA_1"/>
    <property type="match status" value="1"/>
</dbReference>
<feature type="domain" description="F-box associated beta-propeller type 1" evidence="2">
    <location>
        <begin position="88"/>
        <end position="341"/>
    </location>
</feature>
<dbReference type="InterPro" id="IPR036047">
    <property type="entry name" value="F-box-like_dom_sf"/>
</dbReference>
<organism evidence="3 4">
    <name type="scientific">Rehmannia glutinosa</name>
    <name type="common">Chinese foxglove</name>
    <dbReference type="NCBI Taxonomy" id="99300"/>
    <lineage>
        <taxon>Eukaryota</taxon>
        <taxon>Viridiplantae</taxon>
        <taxon>Streptophyta</taxon>
        <taxon>Embryophyta</taxon>
        <taxon>Tracheophyta</taxon>
        <taxon>Spermatophyta</taxon>
        <taxon>Magnoliopsida</taxon>
        <taxon>eudicotyledons</taxon>
        <taxon>Gunneridae</taxon>
        <taxon>Pentapetalae</taxon>
        <taxon>asterids</taxon>
        <taxon>lamiids</taxon>
        <taxon>Lamiales</taxon>
        <taxon>Orobanchaceae</taxon>
        <taxon>Rehmannieae</taxon>
        <taxon>Rehmannia</taxon>
    </lineage>
</organism>
<sequence>MAKYLPVKTLLKFRCVSKSWLNLISSSQFVNAHLKNSTKNNMGFHSRLVFHLRYSPSPKVFHTFSLHPKIDDYESLSVDKLVLSCRPCYAIEIVGSCNGLVCVVLDYNSVVLWNPTTRKSKTLPVSDSSLDLSKHGFGYDAANDDYKVVEFGCNYDTFGYKKSTKRNIYSSRVDSWRTMEWPCSDIIDGPSVFVNGVIHWKVCDEKYQRFWAVIAQNVTTETCSSVDLPTLASDDADKVSLGVFGGCLSASFYCHNYMDVWVLKEYGDRESWTKLVRFNYPSVENRFVLKRPKLLFVSKDGGILLKIFGDLIMYRPSQYRVIHHLSNPFVLEAATYSESLISPDFEKIRGNSCKEYIYFYLYIRNKQLFGDACLVLSMTTSIRL</sequence>
<reference evidence="3 4" key="1">
    <citation type="journal article" date="2021" name="Comput. Struct. Biotechnol. J.">
        <title>De novo genome assembly of the potent medicinal plant Rehmannia glutinosa using nanopore technology.</title>
        <authorList>
            <person name="Ma L."/>
            <person name="Dong C."/>
            <person name="Song C."/>
            <person name="Wang X."/>
            <person name="Zheng X."/>
            <person name="Niu Y."/>
            <person name="Chen S."/>
            <person name="Feng W."/>
        </authorList>
    </citation>
    <scope>NUCLEOTIDE SEQUENCE [LARGE SCALE GENOMIC DNA]</scope>
    <source>
        <strain evidence="3">DH-2019</strain>
    </source>
</reference>
<dbReference type="InterPro" id="IPR050796">
    <property type="entry name" value="SCF_F-box_component"/>
</dbReference>
<evidence type="ECO:0000313" key="3">
    <source>
        <dbReference type="EMBL" id="KAK6145846.1"/>
    </source>
</evidence>
<evidence type="ECO:0000313" key="4">
    <source>
        <dbReference type="Proteomes" id="UP001318860"/>
    </source>
</evidence>
<dbReference type="Pfam" id="PF00646">
    <property type="entry name" value="F-box"/>
    <property type="match status" value="1"/>
</dbReference>
<dbReference type="PANTHER" id="PTHR31672">
    <property type="entry name" value="BNACNNG10540D PROTEIN"/>
    <property type="match status" value="1"/>
</dbReference>